<evidence type="ECO:0000313" key="3">
    <source>
        <dbReference type="Proteomes" id="UP000318447"/>
    </source>
</evidence>
<dbReference type="VEuPathDB" id="TriTrypDB:LdBPK_354840.1"/>
<proteinExistence type="predicted"/>
<accession>A0A504X988</accession>
<evidence type="ECO:0000313" key="4">
    <source>
        <dbReference type="Proteomes" id="UP000318821"/>
    </source>
</evidence>
<sequence>MHAIPLLPPCKGTKGDLNRIDAAAVDGLTPATPSLAAGNTAPARQAACGALRRQVGLPSKSRFSMSLTSLMSFLSSRWVSAAEFTTKATTTNIPYELDAHRTGLCSWASSSLTTAFVSLVCAWLAVEAEMATRAPSFVVCSAVVVRHTFFTTALCACVDFASAQVPLCTMWLLLPLIGFSLEGLVPPRVWRTLIACFIPMSSTALSGRGATPAFPALLWVTSAVAH</sequence>
<gene>
    <name evidence="2" type="ORF">CGC20_14370</name>
    <name evidence="1" type="ORF">CGC21_7835</name>
</gene>
<name>A0A504X988_LEIDO</name>
<dbReference type="VEuPathDB" id="TriTrypDB:LdCL_350053400"/>
<evidence type="ECO:0000313" key="2">
    <source>
        <dbReference type="EMBL" id="TPP47860.1"/>
    </source>
</evidence>
<dbReference type="VEuPathDB" id="TriTrypDB:LDHU3_35.6360"/>
<dbReference type="Proteomes" id="UP000318821">
    <property type="component" value="Unassembled WGS sequence"/>
</dbReference>
<comment type="caution">
    <text evidence="1">The sequence shown here is derived from an EMBL/GenBank/DDBJ whole genome shotgun (WGS) entry which is preliminary data.</text>
</comment>
<dbReference type="EMBL" id="RHLC01000003">
    <property type="protein sequence ID" value="TPP44734.1"/>
    <property type="molecule type" value="Genomic_DNA"/>
</dbReference>
<evidence type="ECO:0000313" key="1">
    <source>
        <dbReference type="EMBL" id="TPP44734.1"/>
    </source>
</evidence>
<dbReference type="AlphaFoldDB" id="A0A504X988"/>
<protein>
    <submittedName>
        <fullName evidence="1">Uncharacterized protein</fullName>
    </submittedName>
</protein>
<organism evidence="1 3">
    <name type="scientific">Leishmania donovani</name>
    <dbReference type="NCBI Taxonomy" id="5661"/>
    <lineage>
        <taxon>Eukaryota</taxon>
        <taxon>Discoba</taxon>
        <taxon>Euglenozoa</taxon>
        <taxon>Kinetoplastea</taxon>
        <taxon>Metakinetoplastina</taxon>
        <taxon>Trypanosomatida</taxon>
        <taxon>Trypanosomatidae</taxon>
        <taxon>Leishmaniinae</taxon>
        <taxon>Leishmania</taxon>
    </lineage>
</organism>
<reference evidence="4" key="3">
    <citation type="submission" date="2019-02" db="EMBL/GenBank/DDBJ databases">
        <title>FDA dAtabase for Regulatory Grade micrObial Sequences (FDA-ARGOS): Supporting development and validation of Infectious Disease Dx tests.</title>
        <authorList>
            <person name="Duncan R."/>
            <person name="Fisher C."/>
            <person name="Tallon L."/>
            <person name="Sadzewicz L."/>
            <person name="Sengamalay N."/>
            <person name="Ott S."/>
            <person name="Godinez A."/>
            <person name="Nagaraj S."/>
            <person name="Vavikolanu K."/>
            <person name="Vyas G."/>
            <person name="Nadendla S."/>
            <person name="Aluvathingal J."/>
            <person name="Sichtig H."/>
        </authorList>
    </citation>
    <scope>NUCLEOTIDE SEQUENCE [LARGE SCALE GENOMIC DNA]</scope>
    <source>
        <strain evidence="4">FDAARGOS_360</strain>
    </source>
</reference>
<dbReference type="Proteomes" id="UP000318447">
    <property type="component" value="Unassembled WGS sequence"/>
</dbReference>
<reference evidence="1" key="1">
    <citation type="submission" date="2019-02" db="EMBL/GenBank/DDBJ databases">
        <title>FDA dAtabase for Regulatory Grade micrObial Sequences (FDA-ARGOS): Supporting development and validation of Infectious Disease Dx tests.</title>
        <authorList>
            <person name="Duncan R."/>
            <person name="Fisher C."/>
            <person name="Tallon L.J."/>
            <person name="Sadzewicz L."/>
            <person name="Sengamalay N."/>
            <person name="Ott S."/>
            <person name="Godinez A."/>
            <person name="Nagaraj S."/>
            <person name="Nadendla S."/>
            <person name="Sichtig H."/>
        </authorList>
    </citation>
    <scope>NUCLEOTIDE SEQUENCE</scope>
    <source>
        <strain evidence="2">FDAARGOS_360</strain>
        <strain evidence="1">FDAARGOS_361</strain>
    </source>
</reference>
<reference evidence="3" key="2">
    <citation type="submission" date="2019-02" db="EMBL/GenBank/DDBJ databases">
        <title>FDA dAtabase for Regulatory Grade micrObial Sequences (FDA-ARGOS): Supporting development and validation of Infectious Disease Dx tests.</title>
        <authorList>
            <person name="Duncan R."/>
            <person name="Fisher C."/>
            <person name="Tallon L."/>
            <person name="Sadzewicz L."/>
            <person name="Sengamalay N."/>
            <person name="Ott S."/>
            <person name="Godinez A."/>
            <person name="Nagaraj S."/>
            <person name="Vavikolanu K."/>
            <person name="Nadendla S."/>
            <person name="Aluvathingal J."/>
            <person name="Sichtig H."/>
        </authorList>
    </citation>
    <scope>NUCLEOTIDE SEQUENCE [LARGE SCALE GENOMIC DNA]</scope>
    <source>
        <strain evidence="3">FDAARGOS_361</strain>
    </source>
</reference>
<dbReference type="EMBL" id="RHLD01000013">
    <property type="protein sequence ID" value="TPP47860.1"/>
    <property type="molecule type" value="Genomic_DNA"/>
</dbReference>